<dbReference type="PANTHER" id="PTHR10250">
    <property type="entry name" value="MICROSOMAL GLUTATHIONE S-TRANSFERASE"/>
    <property type="match status" value="1"/>
</dbReference>
<dbReference type="Gene3D" id="1.20.120.550">
    <property type="entry name" value="Membrane associated eicosanoid/glutathione metabolism-like domain"/>
    <property type="match status" value="1"/>
</dbReference>
<dbReference type="SUPFAM" id="SSF161084">
    <property type="entry name" value="MAPEG domain-like"/>
    <property type="match status" value="1"/>
</dbReference>
<sequence>MVSIELPAGYGYVLLSSVSTFAVSIWLSMRVGAFRKRASVPYPFEYASASEIAAASPSAARAKTLFNCAQRAHQNFNENHPTALGALLIGGLRFPLLSAGLGAFWAVNRVAYAVGYTSGKEGGKGRYVGIGWLLAHYVLVGVAGKSAWDLAML</sequence>
<keyword evidence="3 5" id="KW-1133">Transmembrane helix</keyword>
<dbReference type="InterPro" id="IPR023352">
    <property type="entry name" value="MAPEG-like_dom_sf"/>
</dbReference>
<dbReference type="GO" id="GO:0004602">
    <property type="term" value="F:glutathione peroxidase activity"/>
    <property type="evidence" value="ECO:0007669"/>
    <property type="project" value="TreeGrafter"/>
</dbReference>
<accession>A0A7C8LZL7</accession>
<keyword evidence="7" id="KW-1185">Reference proteome</keyword>
<feature type="transmembrane region" description="Helical" evidence="5">
    <location>
        <begin position="83"/>
        <end position="107"/>
    </location>
</feature>
<proteinExistence type="predicted"/>
<dbReference type="PANTHER" id="PTHR10250:SF26">
    <property type="entry name" value="GLUTATHIONE S-TRANSFERASE 3, MITOCHONDRIAL"/>
    <property type="match status" value="1"/>
</dbReference>
<evidence type="ECO:0008006" key="8">
    <source>
        <dbReference type="Google" id="ProtNLM"/>
    </source>
</evidence>
<dbReference type="AlphaFoldDB" id="A0A7C8LZL7"/>
<dbReference type="GO" id="GO:0005783">
    <property type="term" value="C:endoplasmic reticulum"/>
    <property type="evidence" value="ECO:0007669"/>
    <property type="project" value="TreeGrafter"/>
</dbReference>
<dbReference type="Pfam" id="PF01124">
    <property type="entry name" value="MAPEG"/>
    <property type="match status" value="1"/>
</dbReference>
<dbReference type="InterPro" id="IPR050997">
    <property type="entry name" value="MAPEG"/>
</dbReference>
<keyword evidence="2 5" id="KW-0812">Transmembrane</keyword>
<evidence type="ECO:0000256" key="2">
    <source>
        <dbReference type="ARBA" id="ARBA00022692"/>
    </source>
</evidence>
<evidence type="ECO:0000256" key="3">
    <source>
        <dbReference type="ARBA" id="ARBA00022989"/>
    </source>
</evidence>
<feature type="transmembrane region" description="Helical" evidence="5">
    <location>
        <begin position="127"/>
        <end position="148"/>
    </location>
</feature>
<protein>
    <recommendedName>
        <fullName evidence="8">Membrane-associated proteins in eicosanoid and glutathione metabolism</fullName>
    </recommendedName>
</protein>
<evidence type="ECO:0000256" key="5">
    <source>
        <dbReference type="SAM" id="Phobius"/>
    </source>
</evidence>
<dbReference type="GO" id="GO:0004364">
    <property type="term" value="F:glutathione transferase activity"/>
    <property type="evidence" value="ECO:0007669"/>
    <property type="project" value="TreeGrafter"/>
</dbReference>
<evidence type="ECO:0000313" key="7">
    <source>
        <dbReference type="Proteomes" id="UP000481861"/>
    </source>
</evidence>
<keyword evidence="4 5" id="KW-0472">Membrane</keyword>
<dbReference type="Proteomes" id="UP000481861">
    <property type="component" value="Unassembled WGS sequence"/>
</dbReference>
<dbReference type="GO" id="GO:0016020">
    <property type="term" value="C:membrane"/>
    <property type="evidence" value="ECO:0007669"/>
    <property type="project" value="UniProtKB-SubCell"/>
</dbReference>
<evidence type="ECO:0000256" key="1">
    <source>
        <dbReference type="ARBA" id="ARBA00004141"/>
    </source>
</evidence>
<evidence type="ECO:0000256" key="4">
    <source>
        <dbReference type="ARBA" id="ARBA00023136"/>
    </source>
</evidence>
<dbReference type="GO" id="GO:0005635">
    <property type="term" value="C:nuclear envelope"/>
    <property type="evidence" value="ECO:0007669"/>
    <property type="project" value="TreeGrafter"/>
</dbReference>
<feature type="transmembrane region" description="Helical" evidence="5">
    <location>
        <begin position="12"/>
        <end position="29"/>
    </location>
</feature>
<reference evidence="6 7" key="1">
    <citation type="submission" date="2020-01" db="EMBL/GenBank/DDBJ databases">
        <authorList>
            <consortium name="DOE Joint Genome Institute"/>
            <person name="Haridas S."/>
            <person name="Albert R."/>
            <person name="Binder M."/>
            <person name="Bloem J."/>
            <person name="Labutti K."/>
            <person name="Salamov A."/>
            <person name="Andreopoulos B."/>
            <person name="Baker S.E."/>
            <person name="Barry K."/>
            <person name="Bills G."/>
            <person name="Bluhm B.H."/>
            <person name="Cannon C."/>
            <person name="Castanera R."/>
            <person name="Culley D.E."/>
            <person name="Daum C."/>
            <person name="Ezra D."/>
            <person name="Gonzalez J.B."/>
            <person name="Henrissat B."/>
            <person name="Kuo A."/>
            <person name="Liang C."/>
            <person name="Lipzen A."/>
            <person name="Lutzoni F."/>
            <person name="Magnuson J."/>
            <person name="Mondo S."/>
            <person name="Nolan M."/>
            <person name="Ohm R."/>
            <person name="Pangilinan J."/>
            <person name="Park H.-J.H."/>
            <person name="Ramirez L."/>
            <person name="Alfaro M."/>
            <person name="Sun H."/>
            <person name="Tritt A."/>
            <person name="Yoshinaga Y."/>
            <person name="Zwiers L.-H.L."/>
            <person name="Turgeon B.G."/>
            <person name="Goodwin S.B."/>
            <person name="Spatafora J.W."/>
            <person name="Crous P.W."/>
            <person name="Grigoriev I.V."/>
        </authorList>
    </citation>
    <scope>NUCLEOTIDE SEQUENCE [LARGE SCALE GENOMIC DNA]</scope>
    <source>
        <strain evidence="6 7">CBS 611.86</strain>
    </source>
</reference>
<gene>
    <name evidence="6" type="ORF">BDV95DRAFT_632726</name>
</gene>
<name>A0A7C8LZL7_9PLEO</name>
<comment type="caution">
    <text evidence="6">The sequence shown here is derived from an EMBL/GenBank/DDBJ whole genome shotgun (WGS) entry which is preliminary data.</text>
</comment>
<dbReference type="OrthoDB" id="410651at2759"/>
<dbReference type="InterPro" id="IPR001129">
    <property type="entry name" value="Membr-assoc_MAPEG"/>
</dbReference>
<dbReference type="EMBL" id="JAADJZ010000040">
    <property type="protein sequence ID" value="KAF2864760.1"/>
    <property type="molecule type" value="Genomic_DNA"/>
</dbReference>
<organism evidence="6 7">
    <name type="scientific">Massariosphaeria phaeospora</name>
    <dbReference type="NCBI Taxonomy" id="100035"/>
    <lineage>
        <taxon>Eukaryota</taxon>
        <taxon>Fungi</taxon>
        <taxon>Dikarya</taxon>
        <taxon>Ascomycota</taxon>
        <taxon>Pezizomycotina</taxon>
        <taxon>Dothideomycetes</taxon>
        <taxon>Pleosporomycetidae</taxon>
        <taxon>Pleosporales</taxon>
        <taxon>Pleosporales incertae sedis</taxon>
        <taxon>Massariosphaeria</taxon>
    </lineage>
</organism>
<comment type="subcellular location">
    <subcellularLocation>
        <location evidence="1">Membrane</location>
        <topology evidence="1">Multi-pass membrane protein</topology>
    </subcellularLocation>
</comment>
<evidence type="ECO:0000313" key="6">
    <source>
        <dbReference type="EMBL" id="KAF2864760.1"/>
    </source>
</evidence>